<keyword evidence="3" id="KW-1185">Reference proteome</keyword>
<keyword evidence="1" id="KW-0472">Membrane</keyword>
<protein>
    <submittedName>
        <fullName evidence="2">Beta-glucosidase 11</fullName>
    </submittedName>
</protein>
<dbReference type="AlphaFoldDB" id="A0AAW0KJN5"/>
<organism evidence="2 3">
    <name type="scientific">Quercus suber</name>
    <name type="common">Cork oak</name>
    <dbReference type="NCBI Taxonomy" id="58331"/>
    <lineage>
        <taxon>Eukaryota</taxon>
        <taxon>Viridiplantae</taxon>
        <taxon>Streptophyta</taxon>
        <taxon>Embryophyta</taxon>
        <taxon>Tracheophyta</taxon>
        <taxon>Spermatophyta</taxon>
        <taxon>Magnoliopsida</taxon>
        <taxon>eudicotyledons</taxon>
        <taxon>Gunneridae</taxon>
        <taxon>Pentapetalae</taxon>
        <taxon>rosids</taxon>
        <taxon>fabids</taxon>
        <taxon>Fagales</taxon>
        <taxon>Fagaceae</taxon>
        <taxon>Quercus</taxon>
    </lineage>
</organism>
<dbReference type="Proteomes" id="UP000237347">
    <property type="component" value="Unassembled WGS sequence"/>
</dbReference>
<accession>A0AAW0KJN5</accession>
<keyword evidence="1" id="KW-0812">Transmembrane</keyword>
<gene>
    <name evidence="2" type="primary">BGLU11_0</name>
    <name evidence="2" type="ORF">CFP56_019325</name>
</gene>
<proteinExistence type="predicted"/>
<dbReference type="EMBL" id="PKMF04000301">
    <property type="protein sequence ID" value="KAK7838678.1"/>
    <property type="molecule type" value="Genomic_DNA"/>
</dbReference>
<evidence type="ECO:0000256" key="1">
    <source>
        <dbReference type="SAM" id="Phobius"/>
    </source>
</evidence>
<sequence>MHMHVDFSTGQTASSSGYKPKSFISIKLEDCSTFKLNLCEKMLSLPYFFSLFLVINIAMVVVLGADKFSRDDFPPGFVFGSGTSAYQRNFEKNSDIVLLFHY</sequence>
<feature type="transmembrane region" description="Helical" evidence="1">
    <location>
        <begin position="45"/>
        <end position="65"/>
    </location>
</feature>
<evidence type="ECO:0000313" key="2">
    <source>
        <dbReference type="EMBL" id="KAK7838678.1"/>
    </source>
</evidence>
<keyword evidence="1" id="KW-1133">Transmembrane helix</keyword>
<comment type="caution">
    <text evidence="2">The sequence shown here is derived from an EMBL/GenBank/DDBJ whole genome shotgun (WGS) entry which is preliminary data.</text>
</comment>
<reference evidence="2 3" key="1">
    <citation type="journal article" date="2018" name="Sci. Data">
        <title>The draft genome sequence of cork oak.</title>
        <authorList>
            <person name="Ramos A.M."/>
            <person name="Usie A."/>
            <person name="Barbosa P."/>
            <person name="Barros P.M."/>
            <person name="Capote T."/>
            <person name="Chaves I."/>
            <person name="Simoes F."/>
            <person name="Abreu I."/>
            <person name="Carrasquinho I."/>
            <person name="Faro C."/>
            <person name="Guimaraes J.B."/>
            <person name="Mendonca D."/>
            <person name="Nobrega F."/>
            <person name="Rodrigues L."/>
            <person name="Saibo N.J.M."/>
            <person name="Varela M.C."/>
            <person name="Egas C."/>
            <person name="Matos J."/>
            <person name="Miguel C.M."/>
            <person name="Oliveira M.M."/>
            <person name="Ricardo C.P."/>
            <person name="Goncalves S."/>
        </authorList>
    </citation>
    <scope>NUCLEOTIDE SEQUENCE [LARGE SCALE GENOMIC DNA]</scope>
    <source>
        <strain evidence="3">cv. HL8</strain>
    </source>
</reference>
<name>A0AAW0KJN5_QUESU</name>
<evidence type="ECO:0000313" key="3">
    <source>
        <dbReference type="Proteomes" id="UP000237347"/>
    </source>
</evidence>